<dbReference type="Gene3D" id="3.40.50.720">
    <property type="entry name" value="NAD(P)-binding Rossmann-like Domain"/>
    <property type="match status" value="1"/>
</dbReference>
<dbReference type="InterPro" id="IPR032875">
    <property type="entry name" value="Succ_CoA_lig_flav_dom"/>
</dbReference>
<dbReference type="PANTHER" id="PTHR42793:SF4">
    <property type="entry name" value="BLL6376 PROTEIN"/>
    <property type="match status" value="1"/>
</dbReference>
<dbReference type="AlphaFoldDB" id="A0A7W6J415"/>
<keyword evidence="2" id="KW-0547">Nucleotide-binding</keyword>
<dbReference type="Pfam" id="PF13380">
    <property type="entry name" value="CoA_binding_2"/>
    <property type="match status" value="1"/>
</dbReference>
<reference evidence="4 5" key="1">
    <citation type="submission" date="2020-08" db="EMBL/GenBank/DDBJ databases">
        <title>Genomic Encyclopedia of Type Strains, Phase IV (KMG-IV): sequencing the most valuable type-strain genomes for metagenomic binning, comparative biology and taxonomic classification.</title>
        <authorList>
            <person name="Goeker M."/>
        </authorList>
    </citation>
    <scope>NUCLEOTIDE SEQUENCE [LARGE SCALE GENOMIC DNA]</scope>
    <source>
        <strain evidence="4 5">DSM 29853</strain>
    </source>
</reference>
<dbReference type="RefSeq" id="WP_183364659.1">
    <property type="nucleotide sequence ID" value="NZ_JACIEZ010000001.1"/>
</dbReference>
<dbReference type="InterPro" id="IPR013815">
    <property type="entry name" value="ATP_grasp_subdomain_1"/>
</dbReference>
<dbReference type="SUPFAM" id="SSF56059">
    <property type="entry name" value="Glutathione synthetase ATP-binding domain-like"/>
    <property type="match status" value="1"/>
</dbReference>
<organism evidence="4 5">
    <name type="scientific">Gellertiella hungarica</name>
    <dbReference type="NCBI Taxonomy" id="1572859"/>
    <lineage>
        <taxon>Bacteria</taxon>
        <taxon>Pseudomonadati</taxon>
        <taxon>Pseudomonadota</taxon>
        <taxon>Alphaproteobacteria</taxon>
        <taxon>Hyphomicrobiales</taxon>
        <taxon>Rhizobiaceae</taxon>
        <taxon>Gellertiella</taxon>
    </lineage>
</organism>
<name>A0A7W6J415_9HYPH</name>
<dbReference type="SUPFAM" id="SSF51735">
    <property type="entry name" value="NAD(P)-binding Rossmann-fold domains"/>
    <property type="match status" value="1"/>
</dbReference>
<keyword evidence="2" id="KW-0067">ATP-binding</keyword>
<dbReference type="GO" id="GO:0006099">
    <property type="term" value="P:tricarboxylic acid cycle"/>
    <property type="evidence" value="ECO:0007669"/>
    <property type="project" value="UniProtKB-KW"/>
</dbReference>
<evidence type="ECO:0000313" key="4">
    <source>
        <dbReference type="EMBL" id="MBB4063468.1"/>
    </source>
</evidence>
<dbReference type="GO" id="GO:0046872">
    <property type="term" value="F:metal ion binding"/>
    <property type="evidence" value="ECO:0007669"/>
    <property type="project" value="InterPro"/>
</dbReference>
<dbReference type="PANTHER" id="PTHR42793">
    <property type="entry name" value="COA BINDING DOMAIN CONTAINING PROTEIN"/>
    <property type="match status" value="1"/>
</dbReference>
<dbReference type="SMART" id="SM00881">
    <property type="entry name" value="CoA_binding"/>
    <property type="match status" value="1"/>
</dbReference>
<dbReference type="InterPro" id="IPR011761">
    <property type="entry name" value="ATP-grasp"/>
</dbReference>
<sequence length="688" mass="72501">MTELNSLDRLLRPKTIAVFGGKEARRVIYQCDKMGFAGEIWPVHPKEDEIYGRKCYRSVADLPAAPDAAFVGVNRNLSVEIVRQLSERGAGGAICYASGFLEAQSELADGADLQAELVKAAGSMRIIGPNCYGLVNALDGALLWPDQHGLIKVEKGVAILTQSSNIVLNLTMQTRGLPIAYIMTAGNQAQTGLSEMAIAALEDPRVTALGLHIEGIDSIEALERLAQRSRALKKPVVALKVGKSEAAQKATVSHTASLAGNHAVSSAVLKRLGIGQVSSLPVMLEALKLLHVYGPLASYEVSSMSCSGGEASLVSDTAVGRKVHFRALKDFQLKPLRESLGEMVTLANPLDYHTFVWGNLERQTAAFTAMMAGGYALNMIILDFPRADRCTYEDWWITVQAMQNASRANAGVPAAFVASISENMHEDVAFKIMEMGMVPLCGIDEALSAAEIAADIGAAWAAPAPAPLIKVTDAEGESETLTEADAKAALKAFGVPVPEGVVAPTPTAIADAATRMGLPVALKGLGVAHKTEAGAVKLNLKTREEVLEAAEGMAHVAKGYLAEKMVAKPVAEIIIGAMRDPVAGPVLTVGAGGILVELIEDAAILTLPTTEEEIRSAIAGLKVNKLLSGYRGQAKGDVEALVKTVAGAAAYVTAHAETFEELDINPVMVLPEGQGAVAADALIRRRKA</sequence>
<evidence type="ECO:0000256" key="2">
    <source>
        <dbReference type="PROSITE-ProRule" id="PRU00409"/>
    </source>
</evidence>
<dbReference type="EMBL" id="JACIEZ010000001">
    <property type="protein sequence ID" value="MBB4063468.1"/>
    <property type="molecule type" value="Genomic_DNA"/>
</dbReference>
<dbReference type="Proteomes" id="UP000528286">
    <property type="component" value="Unassembled WGS sequence"/>
</dbReference>
<dbReference type="Pfam" id="PF13607">
    <property type="entry name" value="Succ_CoA_lig"/>
    <property type="match status" value="1"/>
</dbReference>
<dbReference type="PROSITE" id="PS50975">
    <property type="entry name" value="ATP_GRASP"/>
    <property type="match status" value="1"/>
</dbReference>
<dbReference type="Gene3D" id="3.30.1490.20">
    <property type="entry name" value="ATP-grasp fold, A domain"/>
    <property type="match status" value="1"/>
</dbReference>
<comment type="caution">
    <text evidence="4">The sequence shown here is derived from an EMBL/GenBank/DDBJ whole genome shotgun (WGS) entry which is preliminary data.</text>
</comment>
<evidence type="ECO:0000259" key="3">
    <source>
        <dbReference type="PROSITE" id="PS50975"/>
    </source>
</evidence>
<protein>
    <submittedName>
        <fullName evidence="4">Acyl-CoA synthetase (NDP forming)</fullName>
    </submittedName>
</protein>
<dbReference type="Gene3D" id="3.30.470.20">
    <property type="entry name" value="ATP-grasp fold, B domain"/>
    <property type="match status" value="1"/>
</dbReference>
<dbReference type="SUPFAM" id="SSF52210">
    <property type="entry name" value="Succinyl-CoA synthetase domains"/>
    <property type="match status" value="2"/>
</dbReference>
<dbReference type="InterPro" id="IPR003781">
    <property type="entry name" value="CoA-bd"/>
</dbReference>
<dbReference type="Gene3D" id="3.40.50.261">
    <property type="entry name" value="Succinyl-CoA synthetase domains"/>
    <property type="match status" value="2"/>
</dbReference>
<evidence type="ECO:0000256" key="1">
    <source>
        <dbReference type="ARBA" id="ARBA00022532"/>
    </source>
</evidence>
<accession>A0A7W6J415</accession>
<proteinExistence type="predicted"/>
<feature type="domain" description="ATP-grasp" evidence="3">
    <location>
        <begin position="487"/>
        <end position="523"/>
    </location>
</feature>
<dbReference type="Pfam" id="PF13549">
    <property type="entry name" value="ATP-grasp_5"/>
    <property type="match status" value="1"/>
</dbReference>
<keyword evidence="1" id="KW-0816">Tricarboxylic acid cycle</keyword>
<dbReference type="InterPro" id="IPR036291">
    <property type="entry name" value="NAD(P)-bd_dom_sf"/>
</dbReference>
<evidence type="ECO:0000313" key="5">
    <source>
        <dbReference type="Proteomes" id="UP000528286"/>
    </source>
</evidence>
<dbReference type="GO" id="GO:0005524">
    <property type="term" value="F:ATP binding"/>
    <property type="evidence" value="ECO:0007669"/>
    <property type="project" value="UniProtKB-UniRule"/>
</dbReference>
<gene>
    <name evidence="4" type="ORF">GGR23_000629</name>
</gene>
<keyword evidence="5" id="KW-1185">Reference proteome</keyword>
<dbReference type="InterPro" id="IPR016102">
    <property type="entry name" value="Succinyl-CoA_synth-like"/>
</dbReference>